<keyword evidence="5" id="KW-0539">Nucleus</keyword>
<dbReference type="PANTHER" id="PTHR46481">
    <property type="entry name" value="ZINC FINGER BED DOMAIN-CONTAINING PROTEIN 4"/>
    <property type="match status" value="1"/>
</dbReference>
<reference evidence="6" key="1">
    <citation type="submission" date="2021-06" db="EMBL/GenBank/DDBJ databases">
        <authorList>
            <person name="Kallberg Y."/>
            <person name="Tangrot J."/>
            <person name="Rosling A."/>
        </authorList>
    </citation>
    <scope>NUCLEOTIDE SEQUENCE</scope>
    <source>
        <strain evidence="6">FL130A</strain>
    </source>
</reference>
<keyword evidence="7" id="KW-1185">Reference proteome</keyword>
<evidence type="ECO:0000256" key="4">
    <source>
        <dbReference type="ARBA" id="ARBA00022833"/>
    </source>
</evidence>
<evidence type="ECO:0000256" key="3">
    <source>
        <dbReference type="ARBA" id="ARBA00022771"/>
    </source>
</evidence>
<dbReference type="PANTHER" id="PTHR46481:SF10">
    <property type="entry name" value="ZINC FINGER BED DOMAIN-CONTAINING PROTEIN 39"/>
    <property type="match status" value="1"/>
</dbReference>
<evidence type="ECO:0000256" key="5">
    <source>
        <dbReference type="ARBA" id="ARBA00023242"/>
    </source>
</evidence>
<evidence type="ECO:0000256" key="2">
    <source>
        <dbReference type="ARBA" id="ARBA00022723"/>
    </source>
</evidence>
<keyword evidence="4" id="KW-0862">Zinc</keyword>
<dbReference type="GO" id="GO:0008270">
    <property type="term" value="F:zinc ion binding"/>
    <property type="evidence" value="ECO:0007669"/>
    <property type="project" value="UniProtKB-KW"/>
</dbReference>
<feature type="non-terminal residue" evidence="6">
    <location>
        <position position="1"/>
    </location>
</feature>
<dbReference type="GO" id="GO:0005634">
    <property type="term" value="C:nucleus"/>
    <property type="evidence" value="ECO:0007669"/>
    <property type="project" value="UniProtKB-SubCell"/>
</dbReference>
<dbReference type="InterPro" id="IPR052035">
    <property type="entry name" value="ZnF_BED_domain_contain"/>
</dbReference>
<dbReference type="Proteomes" id="UP000789508">
    <property type="component" value="Unassembled WGS sequence"/>
</dbReference>
<sequence length="176" mass="20587">NEGEDIWVCKIVKENGKKCGKEYKNVRSSTGNLITHLRDSHEIVLQDKEVVKKCEEAILKWILLTNQPLSTVTNDVYKEKMAEFDLSFIMPEEKKIRTMIIKSYKYNQEILKNLLTQMAENVSLTMDFWSNIMLENKYVPSPHSSRIIADKIYKYIEAWNLRHHITSITTDNGSNM</sequence>
<organism evidence="6 7">
    <name type="scientific">Ambispora leptoticha</name>
    <dbReference type="NCBI Taxonomy" id="144679"/>
    <lineage>
        <taxon>Eukaryota</taxon>
        <taxon>Fungi</taxon>
        <taxon>Fungi incertae sedis</taxon>
        <taxon>Mucoromycota</taxon>
        <taxon>Glomeromycotina</taxon>
        <taxon>Glomeromycetes</taxon>
        <taxon>Archaeosporales</taxon>
        <taxon>Ambisporaceae</taxon>
        <taxon>Ambispora</taxon>
    </lineage>
</organism>
<evidence type="ECO:0000256" key="1">
    <source>
        <dbReference type="ARBA" id="ARBA00004123"/>
    </source>
</evidence>
<evidence type="ECO:0000313" key="6">
    <source>
        <dbReference type="EMBL" id="CAG8754527.1"/>
    </source>
</evidence>
<dbReference type="SUPFAM" id="SSF53098">
    <property type="entry name" value="Ribonuclease H-like"/>
    <property type="match status" value="1"/>
</dbReference>
<dbReference type="EMBL" id="CAJVPS010042729">
    <property type="protein sequence ID" value="CAG8754527.1"/>
    <property type="molecule type" value="Genomic_DNA"/>
</dbReference>
<name>A0A9N9IZ32_9GLOM</name>
<keyword evidence="2" id="KW-0479">Metal-binding</keyword>
<gene>
    <name evidence="6" type="ORF">ALEPTO_LOCUS13422</name>
</gene>
<comment type="subcellular location">
    <subcellularLocation>
        <location evidence="1">Nucleus</location>
    </subcellularLocation>
</comment>
<proteinExistence type="predicted"/>
<dbReference type="InterPro" id="IPR012337">
    <property type="entry name" value="RNaseH-like_sf"/>
</dbReference>
<protein>
    <submittedName>
        <fullName evidence="6">5327_t:CDS:1</fullName>
    </submittedName>
</protein>
<accession>A0A9N9IZ32</accession>
<dbReference type="OrthoDB" id="2438444at2759"/>
<dbReference type="SUPFAM" id="SSF140996">
    <property type="entry name" value="Hermes dimerisation domain"/>
    <property type="match status" value="1"/>
</dbReference>
<evidence type="ECO:0000313" key="7">
    <source>
        <dbReference type="Proteomes" id="UP000789508"/>
    </source>
</evidence>
<feature type="non-terminal residue" evidence="6">
    <location>
        <position position="176"/>
    </location>
</feature>
<dbReference type="AlphaFoldDB" id="A0A9N9IZ32"/>
<comment type="caution">
    <text evidence="6">The sequence shown here is derived from an EMBL/GenBank/DDBJ whole genome shotgun (WGS) entry which is preliminary data.</text>
</comment>
<keyword evidence="3" id="KW-0863">Zinc-finger</keyword>